<keyword evidence="3" id="KW-1185">Reference proteome</keyword>
<dbReference type="Proteomes" id="UP000314294">
    <property type="component" value="Unassembled WGS sequence"/>
</dbReference>
<feature type="region of interest" description="Disordered" evidence="1">
    <location>
        <begin position="14"/>
        <end position="75"/>
    </location>
</feature>
<comment type="caution">
    <text evidence="2">The sequence shown here is derived from an EMBL/GenBank/DDBJ whole genome shotgun (WGS) entry which is preliminary data.</text>
</comment>
<gene>
    <name evidence="2" type="ORF">EYF80_051607</name>
</gene>
<accession>A0A4Z2FBC2</accession>
<evidence type="ECO:0000313" key="3">
    <source>
        <dbReference type="Proteomes" id="UP000314294"/>
    </source>
</evidence>
<dbReference type="EMBL" id="SRLO01001392">
    <property type="protein sequence ID" value="TNN38225.1"/>
    <property type="molecule type" value="Genomic_DNA"/>
</dbReference>
<organism evidence="2 3">
    <name type="scientific">Liparis tanakae</name>
    <name type="common">Tanaka's snailfish</name>
    <dbReference type="NCBI Taxonomy" id="230148"/>
    <lineage>
        <taxon>Eukaryota</taxon>
        <taxon>Metazoa</taxon>
        <taxon>Chordata</taxon>
        <taxon>Craniata</taxon>
        <taxon>Vertebrata</taxon>
        <taxon>Euteleostomi</taxon>
        <taxon>Actinopterygii</taxon>
        <taxon>Neopterygii</taxon>
        <taxon>Teleostei</taxon>
        <taxon>Neoteleostei</taxon>
        <taxon>Acanthomorphata</taxon>
        <taxon>Eupercaria</taxon>
        <taxon>Perciformes</taxon>
        <taxon>Cottioidei</taxon>
        <taxon>Cottales</taxon>
        <taxon>Liparidae</taxon>
        <taxon>Liparis</taxon>
    </lineage>
</organism>
<evidence type="ECO:0000313" key="2">
    <source>
        <dbReference type="EMBL" id="TNN38225.1"/>
    </source>
</evidence>
<name>A0A4Z2FBC2_9TELE</name>
<dbReference type="AlphaFoldDB" id="A0A4Z2FBC2"/>
<evidence type="ECO:0000256" key="1">
    <source>
        <dbReference type="SAM" id="MobiDB-lite"/>
    </source>
</evidence>
<reference evidence="2 3" key="1">
    <citation type="submission" date="2019-03" db="EMBL/GenBank/DDBJ databases">
        <title>First draft genome of Liparis tanakae, snailfish: a comprehensive survey of snailfish specific genes.</title>
        <authorList>
            <person name="Kim W."/>
            <person name="Song I."/>
            <person name="Jeong J.-H."/>
            <person name="Kim D."/>
            <person name="Kim S."/>
            <person name="Ryu S."/>
            <person name="Song J.Y."/>
            <person name="Lee S.K."/>
        </authorList>
    </citation>
    <scope>NUCLEOTIDE SEQUENCE [LARGE SCALE GENOMIC DNA]</scope>
    <source>
        <tissue evidence="2">Muscle</tissue>
    </source>
</reference>
<protein>
    <submittedName>
        <fullName evidence="2">Uncharacterized protein</fullName>
    </submittedName>
</protein>
<proteinExistence type="predicted"/>
<sequence>MPSSNESIWKLIKPRGATWSSSPHRLTGAQRARPTGHRTGPVTAAVQRENQNQQHMGPLNEREPTSSSGGGLRSTAEGPVVVLQPMDSTWSHMCCSNL</sequence>